<proteinExistence type="predicted"/>
<accession>A0A7I8IRS9</accession>
<dbReference type="EMBL" id="CACRZD030000005">
    <property type="protein sequence ID" value="CAA6660683.1"/>
    <property type="molecule type" value="Genomic_DNA"/>
</dbReference>
<dbReference type="EMBL" id="LR743592">
    <property type="protein sequence ID" value="CAA2620930.1"/>
    <property type="molecule type" value="Genomic_DNA"/>
</dbReference>
<sequence length="143" mass="16607">MAVEKYNSCILGQARLSARLAHFTEASGGCRHEIFRPRPRTLSEGTTCLPNIITCDEFLHGGQRFSSTDEKSDNQQDLVAWTRLLLEDDEKDQRQRQQEEREKKMPFPFQSRKSCSIGHLSQMKMWKEVGGRWGGRIFCWMPI</sequence>
<organism evidence="1">
    <name type="scientific">Spirodela intermedia</name>
    <name type="common">Intermediate duckweed</name>
    <dbReference type="NCBI Taxonomy" id="51605"/>
    <lineage>
        <taxon>Eukaryota</taxon>
        <taxon>Viridiplantae</taxon>
        <taxon>Streptophyta</taxon>
        <taxon>Embryophyta</taxon>
        <taxon>Tracheophyta</taxon>
        <taxon>Spermatophyta</taxon>
        <taxon>Magnoliopsida</taxon>
        <taxon>Liliopsida</taxon>
        <taxon>Araceae</taxon>
        <taxon>Lemnoideae</taxon>
        <taxon>Spirodela</taxon>
    </lineage>
</organism>
<evidence type="ECO:0000313" key="2">
    <source>
        <dbReference type="Proteomes" id="UP001189122"/>
    </source>
</evidence>
<keyword evidence="2" id="KW-1185">Reference proteome</keyword>
<reference evidence="1 2" key="1">
    <citation type="submission" date="2019-12" db="EMBL/GenBank/DDBJ databases">
        <authorList>
            <person name="Scholz U."/>
            <person name="Mascher M."/>
            <person name="Fiebig A."/>
        </authorList>
    </citation>
    <scope>NUCLEOTIDE SEQUENCE</scope>
</reference>
<dbReference type="AlphaFoldDB" id="A0A7I8IRS9"/>
<evidence type="ECO:0000313" key="1">
    <source>
        <dbReference type="EMBL" id="CAA2620930.1"/>
    </source>
</evidence>
<dbReference type="Proteomes" id="UP001189122">
    <property type="component" value="Unassembled WGS sequence"/>
</dbReference>
<gene>
    <name evidence="1" type="ORF">SI7747_05007099</name>
</gene>
<protein>
    <submittedName>
        <fullName evidence="1">Uncharacterized protein</fullName>
    </submittedName>
</protein>
<name>A0A7I8IRS9_SPIIN</name>